<feature type="signal peptide" evidence="1">
    <location>
        <begin position="1"/>
        <end position="28"/>
    </location>
</feature>
<dbReference type="EMBL" id="JAFEUF010000013">
    <property type="protein sequence ID" value="MBM7053238.1"/>
    <property type="molecule type" value="Genomic_DNA"/>
</dbReference>
<dbReference type="RefSeq" id="WP_205081492.1">
    <property type="nucleotide sequence ID" value="NZ_JAFEUF010000013.1"/>
</dbReference>
<evidence type="ECO:0000313" key="2">
    <source>
        <dbReference type="EMBL" id="MBM7053238.1"/>
    </source>
</evidence>
<accession>A0ABS2HUS0</accession>
<sequence>MPRSVPLRRPLVALLLSCSLLTGITACGGSGDSAGGNAASASAAASPSVSVSASAEKQRLARTRFVANAGLAAGATYQWIVKPYRAGTFKKGAEGRRLALVKAGLAGGFAYNRLKAASENAKGDPLLSKAVAPLTAGIESLKELGTKLRKGEAGEGDVGAFESVIDSIKNAGKDAGAEVEDKVPSTSQLTG</sequence>
<proteinExistence type="predicted"/>
<evidence type="ECO:0008006" key="4">
    <source>
        <dbReference type="Google" id="ProtNLM"/>
    </source>
</evidence>
<feature type="chain" id="PRO_5045480875" description="Lipoprotein" evidence="1">
    <location>
        <begin position="29"/>
        <end position="191"/>
    </location>
</feature>
<gene>
    <name evidence="2" type="ORF">JS521_04985</name>
</gene>
<name>A0ABS2HUS0_9ACTN</name>
<organism evidence="2 3">
    <name type="scientific">Streptomyces durocortorensis</name>
    <dbReference type="NCBI Taxonomy" id="2811104"/>
    <lineage>
        <taxon>Bacteria</taxon>
        <taxon>Bacillati</taxon>
        <taxon>Actinomycetota</taxon>
        <taxon>Actinomycetes</taxon>
        <taxon>Kitasatosporales</taxon>
        <taxon>Streptomycetaceae</taxon>
        <taxon>Streptomyces</taxon>
    </lineage>
</organism>
<dbReference type="PROSITE" id="PS51257">
    <property type="entry name" value="PROKAR_LIPOPROTEIN"/>
    <property type="match status" value="1"/>
</dbReference>
<reference evidence="2 3" key="1">
    <citation type="submission" date="2021-02" db="EMBL/GenBank/DDBJ databases">
        <title>Genome Streptomyces sp. RHZ10.</title>
        <authorList>
            <person name="Besaury L."/>
        </authorList>
    </citation>
    <scope>NUCLEOTIDE SEQUENCE [LARGE SCALE GENOMIC DNA]</scope>
    <source>
        <strain evidence="2 3">RHZ10</strain>
    </source>
</reference>
<evidence type="ECO:0000256" key="1">
    <source>
        <dbReference type="SAM" id="SignalP"/>
    </source>
</evidence>
<keyword evidence="3" id="KW-1185">Reference proteome</keyword>
<dbReference type="Proteomes" id="UP000712045">
    <property type="component" value="Unassembled WGS sequence"/>
</dbReference>
<comment type="caution">
    <text evidence="2">The sequence shown here is derived from an EMBL/GenBank/DDBJ whole genome shotgun (WGS) entry which is preliminary data.</text>
</comment>
<protein>
    <recommendedName>
        <fullName evidence="4">Lipoprotein</fullName>
    </recommendedName>
</protein>
<evidence type="ECO:0000313" key="3">
    <source>
        <dbReference type="Proteomes" id="UP000712045"/>
    </source>
</evidence>
<keyword evidence="1" id="KW-0732">Signal</keyword>